<feature type="transmembrane region" description="Helical" evidence="1">
    <location>
        <begin position="65"/>
        <end position="84"/>
    </location>
</feature>
<evidence type="ECO:0000259" key="2">
    <source>
        <dbReference type="Pfam" id="PF14145"/>
    </source>
</evidence>
<evidence type="ECO:0000256" key="1">
    <source>
        <dbReference type="SAM" id="Phobius"/>
    </source>
</evidence>
<feature type="transmembrane region" description="Helical" evidence="1">
    <location>
        <begin position="35"/>
        <end position="59"/>
    </location>
</feature>
<evidence type="ECO:0000313" key="3">
    <source>
        <dbReference type="EMBL" id="MDQ0159439.1"/>
    </source>
</evidence>
<dbReference type="EMBL" id="JAUSTQ010000004">
    <property type="protein sequence ID" value="MDQ0159439.1"/>
    <property type="molecule type" value="Genomic_DNA"/>
</dbReference>
<comment type="caution">
    <text evidence="3">The sequence shown here is derived from an EMBL/GenBank/DDBJ whole genome shotgun (WGS) entry which is preliminary data.</text>
</comment>
<keyword evidence="1" id="KW-1133">Transmembrane helix</keyword>
<dbReference type="Pfam" id="PF14145">
    <property type="entry name" value="YrhK"/>
    <property type="match status" value="1"/>
</dbReference>
<reference evidence="3 4" key="1">
    <citation type="submission" date="2023-07" db="EMBL/GenBank/DDBJ databases">
        <title>Genomic Encyclopedia of Type Strains, Phase IV (KMG-IV): sequencing the most valuable type-strain genomes for metagenomic binning, comparative biology and taxonomic classification.</title>
        <authorList>
            <person name="Goeker M."/>
        </authorList>
    </citation>
    <scope>NUCLEOTIDE SEQUENCE [LARGE SCALE GENOMIC DNA]</scope>
    <source>
        <strain evidence="3 4">DSM 16460</strain>
    </source>
</reference>
<dbReference type="RefSeq" id="WP_306975918.1">
    <property type="nucleotide sequence ID" value="NZ_JAUSTQ010000004.1"/>
</dbReference>
<accession>A0ABT9VEW4</accession>
<evidence type="ECO:0000313" key="4">
    <source>
        <dbReference type="Proteomes" id="UP001224359"/>
    </source>
</evidence>
<dbReference type="InterPro" id="IPR025424">
    <property type="entry name" value="YrhK_domain"/>
</dbReference>
<name>A0ABT9VEW4_9BACI</name>
<organism evidence="3 4">
    <name type="scientific">Alkalibacillus salilacus</name>
    <dbReference type="NCBI Taxonomy" id="284582"/>
    <lineage>
        <taxon>Bacteria</taxon>
        <taxon>Bacillati</taxon>
        <taxon>Bacillota</taxon>
        <taxon>Bacilli</taxon>
        <taxon>Bacillales</taxon>
        <taxon>Bacillaceae</taxon>
        <taxon>Alkalibacillus</taxon>
    </lineage>
</organism>
<keyword evidence="4" id="KW-1185">Reference proteome</keyword>
<feature type="domain" description="YrhK" evidence="2">
    <location>
        <begin position="35"/>
        <end position="90"/>
    </location>
</feature>
<sequence>MALKQEQDLADANQLSREAYIDERMRSHNRFYKDIYNLLYTINDFTIATWFLVGSVFFYFEPLKVWGVTLFVLGSFQLMIKPTIRLVHEIKARRYYGEEYDELTNQS</sequence>
<keyword evidence="1" id="KW-0472">Membrane</keyword>
<proteinExistence type="predicted"/>
<protein>
    <recommendedName>
        <fullName evidence="2">YrhK domain-containing protein</fullName>
    </recommendedName>
</protein>
<keyword evidence="1" id="KW-0812">Transmembrane</keyword>
<dbReference type="Proteomes" id="UP001224359">
    <property type="component" value="Unassembled WGS sequence"/>
</dbReference>
<gene>
    <name evidence="3" type="ORF">J2S77_001403</name>
</gene>